<sequence>MTMSTQPPNIIAIIGGGFSGAALAWHLLKGPRVPLTVLVFEPRSVLGSGVAYSATDPNHRINVPASRMSIDTAHPLDFLEWLEETGANHQDDGARQPDGNLYPARKVFGQYVAARLAPLLEAHLLRHIPSLVTAARKVSTGKWILETQGGDVFEADTVVIATSHPAPQLPRQFAALGAFLSAETRPVLINDPWKPDGLSTVKPDDRVLIIGTGLSMADTVASLAAQGHRAPILAISRRGQRSKSHSRTPVTATGDFLSPPASRTRDVLQRIRKIIADNPDTPWQAFLDRVREQGPQIWSSLDQTERRRLIRHLRPFWDTHRFRISPQTENIVNKALQAGILQIKAARVIKVEKEGKTFKVTLRLRNGHTDDRVVDAIITTTGPAHVNILHSQPFLKSLAAEGHIEMDPSDLGLHVSAEGNAQVGPQKDPSLFVAGPLARGRFGELMGLPEVTLYAERLANTIRAQTAMPVPENATLIS</sequence>
<gene>
    <name evidence="3" type="ORF">AD948_16140</name>
</gene>
<dbReference type="PANTHER" id="PTHR40254:SF1">
    <property type="entry name" value="BLR0577 PROTEIN"/>
    <property type="match status" value="1"/>
</dbReference>
<accession>A0A149TUR2</accession>
<dbReference type="PATRIC" id="fig|446692.4.peg.1625"/>
<dbReference type="PANTHER" id="PTHR40254">
    <property type="entry name" value="BLR0577 PROTEIN"/>
    <property type="match status" value="1"/>
</dbReference>
<dbReference type="Proteomes" id="UP000075360">
    <property type="component" value="Unassembled WGS sequence"/>
</dbReference>
<dbReference type="InterPro" id="IPR038732">
    <property type="entry name" value="HpyO/CreE_NAD-binding"/>
</dbReference>
<dbReference type="AlphaFoldDB" id="A0A149TUR2"/>
<evidence type="ECO:0000313" key="4">
    <source>
        <dbReference type="Proteomes" id="UP000075360"/>
    </source>
</evidence>
<dbReference type="SUPFAM" id="SSF51905">
    <property type="entry name" value="FAD/NAD(P)-binding domain"/>
    <property type="match status" value="1"/>
</dbReference>
<dbReference type="Gene3D" id="3.50.50.60">
    <property type="entry name" value="FAD/NAD(P)-binding domain"/>
    <property type="match status" value="1"/>
</dbReference>
<protein>
    <recommendedName>
        <fullName evidence="2">FAD-dependent urate hydroxylase HpyO/Asp monooxygenase CreE-like FAD/NAD(P)-binding domain-containing protein</fullName>
    </recommendedName>
</protein>
<name>A0A149TUR2_9PROT</name>
<feature type="domain" description="FAD-dependent urate hydroxylase HpyO/Asp monooxygenase CreE-like FAD/NAD(P)-binding" evidence="2">
    <location>
        <begin position="12"/>
        <end position="164"/>
    </location>
</feature>
<evidence type="ECO:0000313" key="3">
    <source>
        <dbReference type="EMBL" id="KXV56829.1"/>
    </source>
</evidence>
<dbReference type="InterPro" id="IPR052189">
    <property type="entry name" value="L-asp_N-monooxygenase_NS-form"/>
</dbReference>
<feature type="region of interest" description="Disordered" evidence="1">
    <location>
        <begin position="237"/>
        <end position="259"/>
    </location>
</feature>
<dbReference type="Pfam" id="PF13454">
    <property type="entry name" value="NAD_binding_9"/>
    <property type="match status" value="1"/>
</dbReference>
<proteinExistence type="predicted"/>
<organism evidence="3 4">
    <name type="scientific">Acetobacter senegalensis</name>
    <dbReference type="NCBI Taxonomy" id="446692"/>
    <lineage>
        <taxon>Bacteria</taxon>
        <taxon>Pseudomonadati</taxon>
        <taxon>Pseudomonadota</taxon>
        <taxon>Alphaproteobacteria</taxon>
        <taxon>Acetobacterales</taxon>
        <taxon>Acetobacteraceae</taxon>
        <taxon>Acetobacter</taxon>
    </lineage>
</organism>
<comment type="caution">
    <text evidence="3">The sequence shown here is derived from an EMBL/GenBank/DDBJ whole genome shotgun (WGS) entry which is preliminary data.</text>
</comment>
<reference evidence="3 4" key="1">
    <citation type="submission" date="2015-06" db="EMBL/GenBank/DDBJ databases">
        <title>Improved classification and identification of acetic acid bacteria using matrix-assisted laser desorption/ionization time-of-flight mass spectrometry; Gluconobacter nephelii and Gluconobacter uchimurae are later heterotypic synonyms of Gluconobacter japonicus and Gluconobacter oxydans, respectively.</title>
        <authorList>
            <person name="Li L."/>
            <person name="Cleenwerck I."/>
            <person name="De Vuyst L."/>
            <person name="Vandamme P."/>
        </authorList>
    </citation>
    <scope>NUCLEOTIDE SEQUENCE [LARGE SCALE GENOMIC DNA]</scope>
    <source>
        <strain evidence="3 4">LMG 23690</strain>
    </source>
</reference>
<evidence type="ECO:0000256" key="1">
    <source>
        <dbReference type="SAM" id="MobiDB-lite"/>
    </source>
</evidence>
<dbReference type="EMBL" id="LHZU01000147">
    <property type="protein sequence ID" value="KXV56829.1"/>
    <property type="molecule type" value="Genomic_DNA"/>
</dbReference>
<evidence type="ECO:0000259" key="2">
    <source>
        <dbReference type="Pfam" id="PF13454"/>
    </source>
</evidence>
<dbReference type="InterPro" id="IPR036188">
    <property type="entry name" value="FAD/NAD-bd_sf"/>
</dbReference>